<evidence type="ECO:0000256" key="4">
    <source>
        <dbReference type="ARBA" id="ARBA00022475"/>
    </source>
</evidence>
<evidence type="ECO:0000313" key="13">
    <source>
        <dbReference type="Proteomes" id="UP000006683"/>
    </source>
</evidence>
<evidence type="ECO:0000256" key="2">
    <source>
        <dbReference type="ARBA" id="ARBA00004162"/>
    </source>
</evidence>
<keyword evidence="8" id="KW-1133">Transmembrane helix</keyword>
<dbReference type="AlphaFoldDB" id="E1SLD7"/>
<keyword evidence="13" id="KW-1185">Reference proteome</keyword>
<dbReference type="KEGG" id="fbl:Fbal_2298"/>
<evidence type="ECO:0000256" key="9">
    <source>
        <dbReference type="ARBA" id="ARBA00023136"/>
    </source>
</evidence>
<sequence>MHSQGSNRKQLTRSLVILAAVAGGSYWAGTQTAQWWQQDDQRTAMTPAAHFHKLDRFVISIPGEQYQHYVQLELAIKSESAEFSDVLTQAEPLVRNGLMHLFSKKHYEELSQLQDLNGLQNEVKVLLADTLQRNGYPNQIDEVLFTRLVVQ</sequence>
<dbReference type="GO" id="GO:0005886">
    <property type="term" value="C:plasma membrane"/>
    <property type="evidence" value="ECO:0007669"/>
    <property type="project" value="UniProtKB-SubCell"/>
</dbReference>
<protein>
    <recommendedName>
        <fullName evidence="10">Flagellar protein FliL</fullName>
    </recommendedName>
</protein>
<dbReference type="InterPro" id="IPR005503">
    <property type="entry name" value="FliL"/>
</dbReference>
<evidence type="ECO:0000256" key="10">
    <source>
        <dbReference type="RuleBase" id="RU364125"/>
    </source>
</evidence>
<proteinExistence type="inferred from homology"/>
<comment type="function">
    <text evidence="1 10">Controls the rotational direction of flagella during chemotaxis.</text>
</comment>
<keyword evidence="6" id="KW-0812">Transmembrane</keyword>
<dbReference type="GeneID" id="67182510"/>
<feature type="chain" id="PRO_5003151316" description="Flagellar protein FliL" evidence="11">
    <location>
        <begin position="29"/>
        <end position="151"/>
    </location>
</feature>
<keyword evidence="7 10" id="KW-0283">Flagellar rotation</keyword>
<name>E1SLD7_FERBD</name>
<evidence type="ECO:0000256" key="3">
    <source>
        <dbReference type="ARBA" id="ARBA00008281"/>
    </source>
</evidence>
<keyword evidence="4" id="KW-1003">Cell membrane</keyword>
<comment type="similarity">
    <text evidence="3 10">Belongs to the FliL family.</text>
</comment>
<evidence type="ECO:0000256" key="8">
    <source>
        <dbReference type="ARBA" id="ARBA00022989"/>
    </source>
</evidence>
<dbReference type="GO" id="GO:0006935">
    <property type="term" value="P:chemotaxis"/>
    <property type="evidence" value="ECO:0007669"/>
    <property type="project" value="UniProtKB-KW"/>
</dbReference>
<keyword evidence="11" id="KW-0732">Signal</keyword>
<organism evidence="12 13">
    <name type="scientific">Ferrimonas balearica (strain DSM 9799 / CCM 4581 / KCTC 23876 / PAT)</name>
    <dbReference type="NCBI Taxonomy" id="550540"/>
    <lineage>
        <taxon>Bacteria</taxon>
        <taxon>Pseudomonadati</taxon>
        <taxon>Pseudomonadota</taxon>
        <taxon>Gammaproteobacteria</taxon>
        <taxon>Alteromonadales</taxon>
        <taxon>Ferrimonadaceae</taxon>
        <taxon>Ferrimonas</taxon>
    </lineage>
</organism>
<dbReference type="HOGENOM" id="CLU_099018_7_0_6"/>
<dbReference type="GO" id="GO:0009425">
    <property type="term" value="C:bacterial-type flagellum basal body"/>
    <property type="evidence" value="ECO:0007669"/>
    <property type="project" value="InterPro"/>
</dbReference>
<keyword evidence="12" id="KW-0969">Cilium</keyword>
<gene>
    <name evidence="12" type="ordered locus">Fbal_2298</name>
</gene>
<comment type="subcellular location">
    <subcellularLocation>
        <location evidence="10">Cell inner membrane</location>
    </subcellularLocation>
    <subcellularLocation>
        <location evidence="2">Cell membrane</location>
        <topology evidence="2">Single-pass membrane protein</topology>
    </subcellularLocation>
</comment>
<evidence type="ECO:0000256" key="7">
    <source>
        <dbReference type="ARBA" id="ARBA00022779"/>
    </source>
</evidence>
<evidence type="ECO:0000256" key="11">
    <source>
        <dbReference type="SAM" id="SignalP"/>
    </source>
</evidence>
<dbReference type="Pfam" id="PF03748">
    <property type="entry name" value="FliL"/>
    <property type="match status" value="1"/>
</dbReference>
<dbReference type="STRING" id="550540.Fbal_2298"/>
<keyword evidence="12" id="KW-0282">Flagellum</keyword>
<dbReference type="RefSeq" id="WP_013345807.1">
    <property type="nucleotide sequence ID" value="NC_014541.1"/>
</dbReference>
<keyword evidence="5 10" id="KW-0145">Chemotaxis</keyword>
<evidence type="ECO:0000256" key="5">
    <source>
        <dbReference type="ARBA" id="ARBA00022500"/>
    </source>
</evidence>
<evidence type="ECO:0000256" key="6">
    <source>
        <dbReference type="ARBA" id="ARBA00022692"/>
    </source>
</evidence>
<dbReference type="EMBL" id="CP002209">
    <property type="protein sequence ID" value="ADN76501.1"/>
    <property type="molecule type" value="Genomic_DNA"/>
</dbReference>
<accession>E1SLD7</accession>
<feature type="signal peptide" evidence="11">
    <location>
        <begin position="1"/>
        <end position="28"/>
    </location>
</feature>
<dbReference type="PANTHER" id="PTHR35091:SF2">
    <property type="entry name" value="FLAGELLAR PROTEIN FLIL"/>
    <property type="match status" value="1"/>
</dbReference>
<dbReference type="OrthoDB" id="5815057at2"/>
<dbReference type="GO" id="GO:0071978">
    <property type="term" value="P:bacterial-type flagellum-dependent swarming motility"/>
    <property type="evidence" value="ECO:0007669"/>
    <property type="project" value="TreeGrafter"/>
</dbReference>
<evidence type="ECO:0000313" key="12">
    <source>
        <dbReference type="EMBL" id="ADN76501.1"/>
    </source>
</evidence>
<keyword evidence="12" id="KW-0966">Cell projection</keyword>
<evidence type="ECO:0000256" key="1">
    <source>
        <dbReference type="ARBA" id="ARBA00002254"/>
    </source>
</evidence>
<dbReference type="eggNOG" id="COG1580">
    <property type="taxonomic scope" value="Bacteria"/>
</dbReference>
<dbReference type="Proteomes" id="UP000006683">
    <property type="component" value="Chromosome"/>
</dbReference>
<reference evidence="12 13" key="1">
    <citation type="journal article" date="2010" name="Stand. Genomic Sci.">
        <title>Complete genome sequence of Ferrimonas balearica type strain (PAT).</title>
        <authorList>
            <person name="Nolan M."/>
            <person name="Sikorski J."/>
            <person name="Davenport K."/>
            <person name="Lucas S."/>
            <person name="Glavina Del Rio T."/>
            <person name="Tice H."/>
            <person name="Cheng J."/>
            <person name="Goodwin L."/>
            <person name="Pitluck S."/>
            <person name="Liolios K."/>
            <person name="Ivanova N."/>
            <person name="Mavromatis K."/>
            <person name="Ovchinnikova G."/>
            <person name="Pati A."/>
            <person name="Chen A."/>
            <person name="Palaniappan K."/>
            <person name="Land M."/>
            <person name="Hauser L."/>
            <person name="Chang Y."/>
            <person name="Jeffries C."/>
            <person name="Tapia R."/>
            <person name="Brettin T."/>
            <person name="Detter J."/>
            <person name="Han C."/>
            <person name="Yasawong M."/>
            <person name="Rohde M."/>
            <person name="Tindall B."/>
            <person name="Goker M."/>
            <person name="Woyke T."/>
            <person name="Bristow J."/>
            <person name="Eisen J."/>
            <person name="Markowitz V."/>
            <person name="Hugenholtz P."/>
            <person name="Kyrpides N."/>
            <person name="Klenk H."/>
            <person name="Lapidus A."/>
        </authorList>
    </citation>
    <scope>NUCLEOTIDE SEQUENCE [LARGE SCALE GENOMIC DNA]</scope>
    <source>
        <strain evidence="13">DSM 9799 / CCM 4581 / KCTC 23876 / PAT</strain>
    </source>
</reference>
<keyword evidence="9 10" id="KW-0472">Membrane</keyword>
<keyword evidence="10" id="KW-0997">Cell inner membrane</keyword>
<dbReference type="PANTHER" id="PTHR35091">
    <property type="entry name" value="FLAGELLAR PROTEIN FLIL"/>
    <property type="match status" value="1"/>
</dbReference>